<sequence length="94" mass="10349">MRVLLLLICVALSACATRWVNPRNPTADLQADMASCDKEAERVARLDQLIGPAGSGCYSSRDCTATAETQNLRITTHAVQVRKQCMAVRGWRQD</sequence>
<evidence type="ECO:0000256" key="1">
    <source>
        <dbReference type="SAM" id="SignalP"/>
    </source>
</evidence>
<dbReference type="EMBL" id="JBIGIC010000002">
    <property type="protein sequence ID" value="MFG6486122.1"/>
    <property type="molecule type" value="Genomic_DNA"/>
</dbReference>
<keyword evidence="3" id="KW-1185">Reference proteome</keyword>
<organism evidence="2 3">
    <name type="scientific">Pelomonas candidula</name>
    <dbReference type="NCBI Taxonomy" id="3299025"/>
    <lineage>
        <taxon>Bacteria</taxon>
        <taxon>Pseudomonadati</taxon>
        <taxon>Pseudomonadota</taxon>
        <taxon>Betaproteobacteria</taxon>
        <taxon>Burkholderiales</taxon>
        <taxon>Sphaerotilaceae</taxon>
        <taxon>Roseateles</taxon>
    </lineage>
</organism>
<reference evidence="2 3" key="1">
    <citation type="submission" date="2024-08" db="EMBL/GenBank/DDBJ databases">
        <authorList>
            <person name="Lu H."/>
        </authorList>
    </citation>
    <scope>NUCLEOTIDE SEQUENCE [LARGE SCALE GENOMIC DNA]</scope>
    <source>
        <strain evidence="2 3">BYS78W</strain>
    </source>
</reference>
<name>A0ABW7H885_9BURK</name>
<protein>
    <recommendedName>
        <fullName evidence="4">Lipoprotein</fullName>
    </recommendedName>
</protein>
<comment type="caution">
    <text evidence="2">The sequence shown here is derived from an EMBL/GenBank/DDBJ whole genome shotgun (WGS) entry which is preliminary data.</text>
</comment>
<evidence type="ECO:0008006" key="4">
    <source>
        <dbReference type="Google" id="ProtNLM"/>
    </source>
</evidence>
<evidence type="ECO:0000313" key="3">
    <source>
        <dbReference type="Proteomes" id="UP001606134"/>
    </source>
</evidence>
<keyword evidence="1" id="KW-0732">Signal</keyword>
<proteinExistence type="predicted"/>
<dbReference type="PROSITE" id="PS51257">
    <property type="entry name" value="PROKAR_LIPOPROTEIN"/>
    <property type="match status" value="1"/>
</dbReference>
<feature type="signal peptide" evidence="1">
    <location>
        <begin position="1"/>
        <end position="16"/>
    </location>
</feature>
<dbReference type="RefSeq" id="WP_394407058.1">
    <property type="nucleotide sequence ID" value="NZ_JBIGIC010000002.1"/>
</dbReference>
<gene>
    <name evidence="2" type="ORF">ACG04R_05515</name>
</gene>
<evidence type="ECO:0000313" key="2">
    <source>
        <dbReference type="EMBL" id="MFG6486122.1"/>
    </source>
</evidence>
<feature type="chain" id="PRO_5046481005" description="Lipoprotein" evidence="1">
    <location>
        <begin position="17"/>
        <end position="94"/>
    </location>
</feature>
<accession>A0ABW7H885</accession>
<dbReference type="Proteomes" id="UP001606134">
    <property type="component" value="Unassembled WGS sequence"/>
</dbReference>